<comment type="caution">
    <text evidence="1">The sequence shown here is derived from an EMBL/GenBank/DDBJ whole genome shotgun (WGS) entry which is preliminary data.</text>
</comment>
<accession>A0A8J1XG74</accession>
<evidence type="ECO:0000313" key="1">
    <source>
        <dbReference type="EMBL" id="CAH1784447.1"/>
    </source>
</evidence>
<dbReference type="AlphaFoldDB" id="A0A8J1XG74"/>
<reference evidence="1" key="1">
    <citation type="submission" date="2022-03" db="EMBL/GenBank/DDBJ databases">
        <authorList>
            <person name="Martin C."/>
        </authorList>
    </citation>
    <scope>NUCLEOTIDE SEQUENCE</scope>
</reference>
<dbReference type="EMBL" id="CAIIXF020000005">
    <property type="protein sequence ID" value="CAH1784447.1"/>
    <property type="molecule type" value="Genomic_DNA"/>
</dbReference>
<proteinExistence type="predicted"/>
<dbReference type="Proteomes" id="UP000749559">
    <property type="component" value="Unassembled WGS sequence"/>
</dbReference>
<keyword evidence="2" id="KW-1185">Reference proteome</keyword>
<evidence type="ECO:0000313" key="2">
    <source>
        <dbReference type="Proteomes" id="UP000749559"/>
    </source>
</evidence>
<gene>
    <name evidence="1" type="ORF">OFUS_LOCUS10641</name>
</gene>
<sequence length="236" mass="26255">MASFVPFMDKENSSSVNVAARGLVSTHTGRVGKTFQSNNQLKANGPSRKALGTVNTESRLTFSQLAHNFAQKKQQGSKKSITETNPNIGLRLANVNIVNNTQNQQTQKGKSRTQAPQVKCDVNLKPVPKQENLVQDTEKFHIYDDTEDYENDICPKSERPSVHLDAFLKMGPLLSCVAVPPPSPEPKIKESFTVNKKREGFLEDPTLTLLEESDMRIDDIPLPPIDDMMDLSDISF</sequence>
<protein>
    <submittedName>
        <fullName evidence="1">Uncharacterized protein</fullName>
    </submittedName>
</protein>
<organism evidence="1 2">
    <name type="scientific">Owenia fusiformis</name>
    <name type="common">Polychaete worm</name>
    <dbReference type="NCBI Taxonomy" id="6347"/>
    <lineage>
        <taxon>Eukaryota</taxon>
        <taxon>Metazoa</taxon>
        <taxon>Spiralia</taxon>
        <taxon>Lophotrochozoa</taxon>
        <taxon>Annelida</taxon>
        <taxon>Polychaeta</taxon>
        <taxon>Sedentaria</taxon>
        <taxon>Canalipalpata</taxon>
        <taxon>Sabellida</taxon>
        <taxon>Oweniida</taxon>
        <taxon>Oweniidae</taxon>
        <taxon>Owenia</taxon>
    </lineage>
</organism>
<name>A0A8J1XG74_OWEFU</name>